<gene>
    <name evidence="1" type="ORF">PCIT_a0584</name>
</gene>
<sequence length="47" mass="5390">MNNLFDYNQGSEGSSPLLFDDEGGYDVTYIYAPLRGWLIYAGFDWAF</sequence>
<dbReference type="EMBL" id="AHBZ03000014">
    <property type="protein sequence ID" value="KAF7774183.1"/>
    <property type="molecule type" value="Genomic_DNA"/>
</dbReference>
<dbReference type="AlphaFoldDB" id="A0AAD4AKX6"/>
<organism evidence="1 2">
    <name type="scientific">Pseudoalteromonas citrea</name>
    <dbReference type="NCBI Taxonomy" id="43655"/>
    <lineage>
        <taxon>Bacteria</taxon>
        <taxon>Pseudomonadati</taxon>
        <taxon>Pseudomonadota</taxon>
        <taxon>Gammaproteobacteria</taxon>
        <taxon>Alteromonadales</taxon>
        <taxon>Pseudoalteromonadaceae</taxon>
        <taxon>Pseudoalteromonas</taxon>
    </lineage>
</organism>
<evidence type="ECO:0000313" key="2">
    <source>
        <dbReference type="Proteomes" id="UP000016487"/>
    </source>
</evidence>
<accession>A0AAD4AKX6</accession>
<reference evidence="1" key="2">
    <citation type="submission" date="2015-03" db="EMBL/GenBank/DDBJ databases">
        <title>Genome sequence of Pseudoalteromonas citrea.</title>
        <authorList>
            <person name="Xie B.-B."/>
            <person name="Rong J.-C."/>
            <person name="Qin Q.-L."/>
            <person name="Zhang Y.-Z."/>
        </authorList>
    </citation>
    <scope>NUCLEOTIDE SEQUENCE</scope>
    <source>
        <strain evidence="1">DSM 8771</strain>
    </source>
</reference>
<reference evidence="1" key="1">
    <citation type="journal article" date="2012" name="J. Bacteriol.">
        <title>Genome sequences of type strains of seven species of the marine bacterium Pseudoalteromonas.</title>
        <authorList>
            <person name="Xie B.B."/>
            <person name="Shu Y.L."/>
            <person name="Qin Q.L."/>
            <person name="Rong J.C."/>
            <person name="Zhang X.Y."/>
            <person name="Chen X.L."/>
            <person name="Shi M."/>
            <person name="He H.L."/>
            <person name="Zhou B.C."/>
            <person name="Zhang Y.Z."/>
        </authorList>
    </citation>
    <scope>NUCLEOTIDE SEQUENCE</scope>
    <source>
        <strain evidence="1">DSM 8771</strain>
    </source>
</reference>
<proteinExistence type="predicted"/>
<comment type="caution">
    <text evidence="1">The sequence shown here is derived from an EMBL/GenBank/DDBJ whole genome shotgun (WGS) entry which is preliminary data.</text>
</comment>
<name>A0AAD4AKX6_9GAMM</name>
<evidence type="ECO:0000313" key="1">
    <source>
        <dbReference type="EMBL" id="KAF7774183.1"/>
    </source>
</evidence>
<dbReference type="Proteomes" id="UP000016487">
    <property type="component" value="Unassembled WGS sequence"/>
</dbReference>
<protein>
    <submittedName>
        <fullName evidence="1">Uncharacterized protein</fullName>
    </submittedName>
</protein>